<evidence type="ECO:0000313" key="3">
    <source>
        <dbReference type="Proteomes" id="UP001177023"/>
    </source>
</evidence>
<gene>
    <name evidence="2" type="ORF">MSPICULIGERA_LOCUS22589</name>
</gene>
<feature type="region of interest" description="Disordered" evidence="1">
    <location>
        <begin position="31"/>
        <end position="56"/>
    </location>
</feature>
<organism evidence="2 3">
    <name type="scientific">Mesorhabditis spiculigera</name>
    <dbReference type="NCBI Taxonomy" id="96644"/>
    <lineage>
        <taxon>Eukaryota</taxon>
        <taxon>Metazoa</taxon>
        <taxon>Ecdysozoa</taxon>
        <taxon>Nematoda</taxon>
        <taxon>Chromadorea</taxon>
        <taxon>Rhabditida</taxon>
        <taxon>Rhabditina</taxon>
        <taxon>Rhabditomorpha</taxon>
        <taxon>Rhabditoidea</taxon>
        <taxon>Rhabditidae</taxon>
        <taxon>Mesorhabditinae</taxon>
        <taxon>Mesorhabditis</taxon>
    </lineage>
</organism>
<name>A0AA36G9U5_9BILA</name>
<dbReference type="Proteomes" id="UP001177023">
    <property type="component" value="Unassembled WGS sequence"/>
</dbReference>
<proteinExistence type="predicted"/>
<sequence>MLSSTSTHAKLSMLCAAITLYSDSNLLQSFPKPGQSLLPSSGSSSPTTTTSVLFGGSIPGQPVLPANPASAMPMLGPTPGTVSLFSAGDGMPWLCPTTPSMPRGYSVPDRFQDASRHPPLEQ</sequence>
<evidence type="ECO:0000313" key="2">
    <source>
        <dbReference type="EMBL" id="CAJ0584540.1"/>
    </source>
</evidence>
<dbReference type="AlphaFoldDB" id="A0AA36G9U5"/>
<feature type="non-terminal residue" evidence="2">
    <location>
        <position position="122"/>
    </location>
</feature>
<reference evidence="2" key="1">
    <citation type="submission" date="2023-06" db="EMBL/GenBank/DDBJ databases">
        <authorList>
            <person name="Delattre M."/>
        </authorList>
    </citation>
    <scope>NUCLEOTIDE SEQUENCE</scope>
    <source>
        <strain evidence="2">AF72</strain>
    </source>
</reference>
<dbReference type="EMBL" id="CATQJA010002697">
    <property type="protein sequence ID" value="CAJ0584540.1"/>
    <property type="molecule type" value="Genomic_DNA"/>
</dbReference>
<protein>
    <submittedName>
        <fullName evidence="2">Uncharacterized protein</fullName>
    </submittedName>
</protein>
<accession>A0AA36G9U5</accession>
<feature type="compositionally biased region" description="Low complexity" evidence="1">
    <location>
        <begin position="36"/>
        <end position="51"/>
    </location>
</feature>
<keyword evidence="3" id="KW-1185">Reference proteome</keyword>
<comment type="caution">
    <text evidence="2">The sequence shown here is derived from an EMBL/GenBank/DDBJ whole genome shotgun (WGS) entry which is preliminary data.</text>
</comment>
<evidence type="ECO:0000256" key="1">
    <source>
        <dbReference type="SAM" id="MobiDB-lite"/>
    </source>
</evidence>